<feature type="domain" description="Protein kinase" evidence="5">
    <location>
        <begin position="11"/>
        <end position="288"/>
    </location>
</feature>
<evidence type="ECO:0000259" key="5">
    <source>
        <dbReference type="PROSITE" id="PS50011"/>
    </source>
</evidence>
<dbReference type="EMBL" id="JBHTBH010000005">
    <property type="protein sequence ID" value="MFC7328726.1"/>
    <property type="molecule type" value="Genomic_DNA"/>
</dbReference>
<dbReference type="SMART" id="SM00220">
    <property type="entry name" value="S_TKc"/>
    <property type="match status" value="1"/>
</dbReference>
<dbReference type="SUPFAM" id="SSF56112">
    <property type="entry name" value="Protein kinase-like (PK-like)"/>
    <property type="match status" value="1"/>
</dbReference>
<evidence type="ECO:0000313" key="7">
    <source>
        <dbReference type="Proteomes" id="UP001596540"/>
    </source>
</evidence>
<dbReference type="PANTHER" id="PTHR43289:SF34">
    <property type="entry name" value="SERINE_THREONINE-PROTEIN KINASE YBDM-RELATED"/>
    <property type="match status" value="1"/>
</dbReference>
<dbReference type="InterPro" id="IPR011009">
    <property type="entry name" value="Kinase-like_dom_sf"/>
</dbReference>
<accession>A0ABW2KFE7</accession>
<comment type="caution">
    <text evidence="6">The sequence shown here is derived from an EMBL/GenBank/DDBJ whole genome shotgun (WGS) entry which is preliminary data.</text>
</comment>
<evidence type="ECO:0000256" key="3">
    <source>
        <dbReference type="ARBA" id="ARBA00022777"/>
    </source>
</evidence>
<dbReference type="GO" id="GO:0016301">
    <property type="term" value="F:kinase activity"/>
    <property type="evidence" value="ECO:0007669"/>
    <property type="project" value="UniProtKB-KW"/>
</dbReference>
<sequence length="440" mass="48871">MKPGVKINQRYELQCRAGKGGMGVVWKAWDLTLARPVAVKVYAPTDDYQPADILARFRLEAQSTAHLSHAGLPAIYDVGEDGRSGNYFLVMEFVEGLTLREYLKKNWPFDVSVAVAIAGQFASALAMAHDVPVVHRDLKPENIMLSNDGFLKVMDFGIASVLRPDVPRPESTREEWGTAGYKAPEHIERGAKEPSSDVYAMGCILYEMLAGRGVFSEQPVTETTAEEGKETLYLLQQRHMKERPRPVRELRPAVPQWLDDLTLRLLEKDPGDRPATAREVFGLLAPHLPAPGDRLTGAPPPDCRWPFVHPGAPPVPKQTPDTSWVRPAPSVERGLNARSRADFRKAAEHARSVAAAGRTQEAERVLAEAVAEAGRRFGPVDRSLVVDLRIEHAEMLVGMGRTAEGTAAYRQLLDELTRTSRRGDQLVRKVADRWNELRNS</sequence>
<dbReference type="Gene3D" id="3.30.200.20">
    <property type="entry name" value="Phosphorylase Kinase, domain 1"/>
    <property type="match status" value="1"/>
</dbReference>
<keyword evidence="1" id="KW-0808">Transferase</keyword>
<name>A0ABW2KFE7_9ACTN</name>
<dbReference type="Proteomes" id="UP001596540">
    <property type="component" value="Unassembled WGS sequence"/>
</dbReference>
<dbReference type="PROSITE" id="PS00108">
    <property type="entry name" value="PROTEIN_KINASE_ST"/>
    <property type="match status" value="1"/>
</dbReference>
<organism evidence="6 7">
    <name type="scientific">Marinactinospora rubrisoli</name>
    <dbReference type="NCBI Taxonomy" id="2715399"/>
    <lineage>
        <taxon>Bacteria</taxon>
        <taxon>Bacillati</taxon>
        <taxon>Actinomycetota</taxon>
        <taxon>Actinomycetes</taxon>
        <taxon>Streptosporangiales</taxon>
        <taxon>Nocardiopsidaceae</taxon>
        <taxon>Marinactinospora</taxon>
    </lineage>
</organism>
<evidence type="ECO:0000256" key="2">
    <source>
        <dbReference type="ARBA" id="ARBA00022741"/>
    </source>
</evidence>
<gene>
    <name evidence="6" type="ORF">ACFQRF_13320</name>
</gene>
<dbReference type="Gene3D" id="1.10.510.10">
    <property type="entry name" value="Transferase(Phosphotransferase) domain 1"/>
    <property type="match status" value="1"/>
</dbReference>
<dbReference type="PANTHER" id="PTHR43289">
    <property type="entry name" value="MITOGEN-ACTIVATED PROTEIN KINASE KINASE KINASE 20-RELATED"/>
    <property type="match status" value="1"/>
</dbReference>
<reference evidence="7" key="1">
    <citation type="journal article" date="2019" name="Int. J. Syst. Evol. Microbiol.">
        <title>The Global Catalogue of Microorganisms (GCM) 10K type strain sequencing project: providing services to taxonomists for standard genome sequencing and annotation.</title>
        <authorList>
            <consortium name="The Broad Institute Genomics Platform"/>
            <consortium name="The Broad Institute Genome Sequencing Center for Infectious Disease"/>
            <person name="Wu L."/>
            <person name="Ma J."/>
        </authorList>
    </citation>
    <scope>NUCLEOTIDE SEQUENCE [LARGE SCALE GENOMIC DNA]</scope>
    <source>
        <strain evidence="7">CGMCC 4.7382</strain>
    </source>
</reference>
<evidence type="ECO:0000256" key="1">
    <source>
        <dbReference type="ARBA" id="ARBA00022679"/>
    </source>
</evidence>
<proteinExistence type="predicted"/>
<dbReference type="PROSITE" id="PS50011">
    <property type="entry name" value="PROTEIN_KINASE_DOM"/>
    <property type="match status" value="1"/>
</dbReference>
<keyword evidence="2" id="KW-0547">Nucleotide-binding</keyword>
<dbReference type="RefSeq" id="WP_379871371.1">
    <property type="nucleotide sequence ID" value="NZ_JBHTBH010000005.1"/>
</dbReference>
<keyword evidence="3 6" id="KW-0418">Kinase</keyword>
<dbReference type="CDD" id="cd14014">
    <property type="entry name" value="STKc_PknB_like"/>
    <property type="match status" value="1"/>
</dbReference>
<dbReference type="InterPro" id="IPR008271">
    <property type="entry name" value="Ser/Thr_kinase_AS"/>
</dbReference>
<evidence type="ECO:0000313" key="6">
    <source>
        <dbReference type="EMBL" id="MFC7328726.1"/>
    </source>
</evidence>
<protein>
    <submittedName>
        <fullName evidence="6">Protein kinase</fullName>
    </submittedName>
</protein>
<evidence type="ECO:0000256" key="4">
    <source>
        <dbReference type="ARBA" id="ARBA00022840"/>
    </source>
</evidence>
<dbReference type="InterPro" id="IPR000719">
    <property type="entry name" value="Prot_kinase_dom"/>
</dbReference>
<keyword evidence="7" id="KW-1185">Reference proteome</keyword>
<keyword evidence="4" id="KW-0067">ATP-binding</keyword>
<dbReference type="Pfam" id="PF00069">
    <property type="entry name" value="Pkinase"/>
    <property type="match status" value="1"/>
</dbReference>